<dbReference type="Proteomes" id="UP000005273">
    <property type="component" value="Unassembled WGS sequence"/>
</dbReference>
<comment type="caution">
    <text evidence="7">The sequence shown here is derived from an EMBL/GenBank/DDBJ whole genome shotgun (WGS) entry which is preliminary data.</text>
</comment>
<dbReference type="SMART" id="SM00363">
    <property type="entry name" value="S4"/>
    <property type="match status" value="1"/>
</dbReference>
<dbReference type="PANTHER" id="PTHR21600">
    <property type="entry name" value="MITOCHONDRIAL RNA PSEUDOURIDINE SYNTHASE"/>
    <property type="match status" value="1"/>
</dbReference>
<name>A0A0T5X9E8_9BACT</name>
<comment type="similarity">
    <text evidence="1 5">Belongs to the pseudouridine synthase RluA family.</text>
</comment>
<dbReference type="GO" id="GO:0003723">
    <property type="term" value="F:RNA binding"/>
    <property type="evidence" value="ECO:0007669"/>
    <property type="project" value="UniProtKB-KW"/>
</dbReference>
<evidence type="ECO:0000256" key="5">
    <source>
        <dbReference type="RuleBase" id="RU362028"/>
    </source>
</evidence>
<dbReference type="GO" id="GO:0120159">
    <property type="term" value="F:rRNA pseudouridine synthase activity"/>
    <property type="evidence" value="ECO:0007669"/>
    <property type="project" value="UniProtKB-ARBA"/>
</dbReference>
<keyword evidence="2 5" id="KW-0413">Isomerase</keyword>
<dbReference type="GO" id="GO:0000455">
    <property type="term" value="P:enzyme-directed rRNA pseudouridine synthesis"/>
    <property type="evidence" value="ECO:0007669"/>
    <property type="project" value="TreeGrafter"/>
</dbReference>
<proteinExistence type="inferred from homology"/>
<feature type="domain" description="RNA-binding S4" evidence="6">
    <location>
        <begin position="14"/>
        <end position="71"/>
    </location>
</feature>
<dbReference type="Pfam" id="PF01479">
    <property type="entry name" value="S4"/>
    <property type="match status" value="1"/>
</dbReference>
<feature type="active site" evidence="3">
    <location>
        <position position="135"/>
    </location>
</feature>
<keyword evidence="4" id="KW-0694">RNA-binding</keyword>
<organism evidence="7 8">
    <name type="scientific">Acetomicrobium hydrogeniformans ATCC BAA-1850</name>
    <dbReference type="NCBI Taxonomy" id="592015"/>
    <lineage>
        <taxon>Bacteria</taxon>
        <taxon>Thermotogati</taxon>
        <taxon>Synergistota</taxon>
        <taxon>Synergistia</taxon>
        <taxon>Synergistales</taxon>
        <taxon>Acetomicrobiaceae</taxon>
        <taxon>Acetomicrobium</taxon>
    </lineage>
</organism>
<reference evidence="8" key="1">
    <citation type="submission" date="2012-09" db="EMBL/GenBank/DDBJ databases">
        <authorList>
            <person name="Weinstock G."/>
            <person name="Sodergren E."/>
            <person name="Clifton S."/>
            <person name="Fulton L."/>
            <person name="Fulton B."/>
            <person name="Courtney L."/>
            <person name="Fronick C."/>
            <person name="Harrison M."/>
            <person name="Strong C."/>
            <person name="Farmer C."/>
            <person name="Delehaunty K."/>
            <person name="Markovic C."/>
            <person name="Hall O."/>
            <person name="Minx P."/>
            <person name="Tomlinson C."/>
            <person name="Mitreva M."/>
            <person name="Nelson J."/>
            <person name="Hou S."/>
            <person name="Wollam A."/>
            <person name="Pepin K.H."/>
            <person name="Johnson M."/>
            <person name="Bhonagiri V."/>
            <person name="Nash W.E."/>
            <person name="Suruliraj S."/>
            <person name="Warren W."/>
            <person name="Chinwalla A."/>
            <person name="Mardis E.R."/>
            <person name="Wilson R.K."/>
        </authorList>
    </citation>
    <scope>NUCLEOTIDE SEQUENCE [LARGE SCALE GENOMIC DNA]</scope>
    <source>
        <strain evidence="8">OS1</strain>
    </source>
</reference>
<dbReference type="eggNOG" id="COG0564">
    <property type="taxonomic scope" value="Bacteria"/>
</dbReference>
<evidence type="ECO:0000313" key="8">
    <source>
        <dbReference type="Proteomes" id="UP000005273"/>
    </source>
</evidence>
<evidence type="ECO:0000256" key="3">
    <source>
        <dbReference type="PIRSR" id="PIRSR606225-1"/>
    </source>
</evidence>
<dbReference type="Pfam" id="PF00849">
    <property type="entry name" value="PseudoU_synth_2"/>
    <property type="match status" value="1"/>
</dbReference>
<dbReference type="SUPFAM" id="SSF55174">
    <property type="entry name" value="Alpha-L RNA-binding motif"/>
    <property type="match status" value="1"/>
</dbReference>
<comment type="catalytic activity">
    <reaction evidence="5">
        <text>a uridine in RNA = a pseudouridine in RNA</text>
        <dbReference type="Rhea" id="RHEA:48348"/>
        <dbReference type="Rhea" id="RHEA-COMP:12068"/>
        <dbReference type="Rhea" id="RHEA-COMP:12069"/>
        <dbReference type="ChEBI" id="CHEBI:65314"/>
        <dbReference type="ChEBI" id="CHEBI:65315"/>
    </reaction>
</comment>
<dbReference type="InterPro" id="IPR006145">
    <property type="entry name" value="PsdUridine_synth_RsuA/RluA"/>
</dbReference>
<dbReference type="EC" id="5.4.99.-" evidence="5"/>
<dbReference type="InterPro" id="IPR006225">
    <property type="entry name" value="PsdUridine_synth_RluC/D"/>
</dbReference>
<evidence type="ECO:0000256" key="2">
    <source>
        <dbReference type="ARBA" id="ARBA00023235"/>
    </source>
</evidence>
<evidence type="ECO:0000256" key="4">
    <source>
        <dbReference type="PROSITE-ProRule" id="PRU00182"/>
    </source>
</evidence>
<dbReference type="InterPro" id="IPR002942">
    <property type="entry name" value="S4_RNA-bd"/>
</dbReference>
<dbReference type="RefSeq" id="WP_009202363.1">
    <property type="nucleotide sequence ID" value="NZ_ACJX03000001.1"/>
</dbReference>
<dbReference type="InterPro" id="IPR050188">
    <property type="entry name" value="RluA_PseudoU_synthase"/>
</dbReference>
<dbReference type="PANTHER" id="PTHR21600:SF87">
    <property type="entry name" value="RNA PSEUDOURIDYLATE SYNTHASE DOMAIN-CONTAINING PROTEIN 1"/>
    <property type="match status" value="1"/>
</dbReference>
<dbReference type="STRING" id="592015.HMPREF1705_04242"/>
<dbReference type="SUPFAM" id="SSF55120">
    <property type="entry name" value="Pseudouridine synthase"/>
    <property type="match status" value="1"/>
</dbReference>
<gene>
    <name evidence="7" type="ORF">HMPREF1705_04242</name>
</gene>
<dbReference type="InterPro" id="IPR036986">
    <property type="entry name" value="S4_RNA-bd_sf"/>
</dbReference>
<evidence type="ECO:0000313" key="7">
    <source>
        <dbReference type="EMBL" id="KRT34985.1"/>
    </source>
</evidence>
<dbReference type="CDD" id="cd02869">
    <property type="entry name" value="PseudoU_synth_RluA_like"/>
    <property type="match status" value="1"/>
</dbReference>
<dbReference type="PROSITE" id="PS50889">
    <property type="entry name" value="S4"/>
    <property type="match status" value="1"/>
</dbReference>
<dbReference type="OrthoDB" id="9807829at2"/>
<dbReference type="EMBL" id="ACJX03000001">
    <property type="protein sequence ID" value="KRT34985.1"/>
    <property type="molecule type" value="Genomic_DNA"/>
</dbReference>
<sequence length="307" mass="34060">MAKIWKIDEDYDCVRLDRFLRKKYSEVPLGAIMRAIRKGRVTVNGEKTDPSYRLYRGDEVSVPFEDPAKLKPSLNVADKPLEVIFMDENVLIINKPAGLLSQPASNEDDSVVNRALNLINKTKGGFIPTPAHRLDRNISGVMALALNFRSLRALTAMFRNRRVAKKYLAVVRGRLTGEGVIEAPLERDERFLKTVVNKGAGKRSATRYMSLSAGNHASLVALEPITGRSHQLRVHLSHIGHPIVGDVKYGDSGKEARRPMLHAYSLEIFGNDLSYLAGKKFCAPLPADLAAVINLFDLSLDTIIGML</sequence>
<keyword evidence="8" id="KW-1185">Reference proteome</keyword>
<dbReference type="CDD" id="cd00165">
    <property type="entry name" value="S4"/>
    <property type="match status" value="1"/>
</dbReference>
<protein>
    <recommendedName>
        <fullName evidence="5">Pseudouridine synthase</fullName>
        <ecNumber evidence="5">5.4.99.-</ecNumber>
    </recommendedName>
</protein>
<evidence type="ECO:0000259" key="6">
    <source>
        <dbReference type="SMART" id="SM00363"/>
    </source>
</evidence>
<dbReference type="Gene3D" id="3.30.2350.10">
    <property type="entry name" value="Pseudouridine synthase"/>
    <property type="match status" value="1"/>
</dbReference>
<dbReference type="InterPro" id="IPR020103">
    <property type="entry name" value="PsdUridine_synth_cat_dom_sf"/>
</dbReference>
<dbReference type="AlphaFoldDB" id="A0A0T5X9E8"/>
<comment type="function">
    <text evidence="5">Responsible for synthesis of pseudouridine from uracil.</text>
</comment>
<dbReference type="NCBIfam" id="TIGR00005">
    <property type="entry name" value="rluA_subfam"/>
    <property type="match status" value="1"/>
</dbReference>
<accession>A0A0T5X9E8</accession>
<dbReference type="Gene3D" id="3.10.290.10">
    <property type="entry name" value="RNA-binding S4 domain"/>
    <property type="match status" value="1"/>
</dbReference>
<evidence type="ECO:0000256" key="1">
    <source>
        <dbReference type="ARBA" id="ARBA00010876"/>
    </source>
</evidence>